<keyword evidence="1" id="KW-0540">Nuclease</keyword>
<evidence type="ECO:0000256" key="1">
    <source>
        <dbReference type="ARBA" id="ARBA00022722"/>
    </source>
</evidence>
<dbReference type="PANTHER" id="PTHR23044:SF61">
    <property type="entry name" value="3'-5' EXORIBONUCLEASE 1-RELATED"/>
    <property type="match status" value="1"/>
</dbReference>
<dbReference type="Pfam" id="PF00929">
    <property type="entry name" value="RNase_T"/>
    <property type="match status" value="1"/>
</dbReference>
<reference evidence="5 6" key="2">
    <citation type="submission" date="2017-09" db="EMBL/GenBank/DDBJ databases">
        <title>Bacillus patelloidae sp. nov., isolated from the intestinal tract of a marine limpet.</title>
        <authorList>
            <person name="Liu R."/>
            <person name="Dong C."/>
            <person name="Shao Z."/>
        </authorList>
    </citation>
    <scope>NUCLEOTIDE SEQUENCE [LARGE SCALE GENOMIC DNA]</scope>
    <source>
        <strain evidence="5 6">SA5d-4</strain>
    </source>
</reference>
<dbReference type="SUPFAM" id="SSF53098">
    <property type="entry name" value="Ribonuclease H-like"/>
    <property type="match status" value="1"/>
</dbReference>
<dbReference type="Gene3D" id="3.30.420.10">
    <property type="entry name" value="Ribonuclease H-like superfamily/Ribonuclease H"/>
    <property type="match status" value="1"/>
</dbReference>
<dbReference type="InterPro" id="IPR013520">
    <property type="entry name" value="Ribonucl_H"/>
</dbReference>
<dbReference type="Proteomes" id="UP000217083">
    <property type="component" value="Unassembled WGS sequence"/>
</dbReference>
<dbReference type="AlphaFoldDB" id="A0A263BUN5"/>
<dbReference type="CDD" id="cd06133">
    <property type="entry name" value="ERI-1_3'hExo_like"/>
    <property type="match status" value="1"/>
</dbReference>
<name>A0A263BUN5_9BACI</name>
<keyword evidence="6" id="KW-1185">Reference proteome</keyword>
<evidence type="ECO:0000313" key="5">
    <source>
        <dbReference type="EMBL" id="OZM57420.1"/>
    </source>
</evidence>
<reference evidence="6" key="1">
    <citation type="submission" date="2017-08" db="EMBL/GenBank/DDBJ databases">
        <authorList>
            <person name="Huang Z."/>
        </authorList>
    </citation>
    <scope>NUCLEOTIDE SEQUENCE [LARGE SCALE GENOMIC DNA]</scope>
    <source>
        <strain evidence="6">SA5d-4</strain>
    </source>
</reference>
<keyword evidence="3" id="KW-0269">Exonuclease</keyword>
<organism evidence="5 6">
    <name type="scientific">Lottiidibacillus patelloidae</name>
    <dbReference type="NCBI Taxonomy" id="2670334"/>
    <lineage>
        <taxon>Bacteria</taxon>
        <taxon>Bacillati</taxon>
        <taxon>Bacillota</taxon>
        <taxon>Bacilli</taxon>
        <taxon>Bacillales</taxon>
        <taxon>Bacillaceae</taxon>
        <taxon>Lottiidibacillus</taxon>
    </lineage>
</organism>
<feature type="domain" description="Exonuclease" evidence="4">
    <location>
        <begin position="4"/>
        <end position="177"/>
    </location>
</feature>
<accession>A0A263BUN5</accession>
<keyword evidence="2" id="KW-0378">Hydrolase</keyword>
<dbReference type="InterPro" id="IPR051274">
    <property type="entry name" value="3-5_Exoribonuclease"/>
</dbReference>
<dbReference type="GO" id="GO:0003676">
    <property type="term" value="F:nucleic acid binding"/>
    <property type="evidence" value="ECO:0007669"/>
    <property type="project" value="InterPro"/>
</dbReference>
<dbReference type="PANTHER" id="PTHR23044">
    <property type="entry name" value="3'-5' EXONUCLEASE ERI1-RELATED"/>
    <property type="match status" value="1"/>
</dbReference>
<comment type="caution">
    <text evidence="5">The sequence shown here is derived from an EMBL/GenBank/DDBJ whole genome shotgun (WGS) entry which is preliminary data.</text>
</comment>
<dbReference type="EMBL" id="NPIA01000003">
    <property type="protein sequence ID" value="OZM57420.1"/>
    <property type="molecule type" value="Genomic_DNA"/>
</dbReference>
<sequence length="220" mass="25488">MRVHYIIYDLEMTNHLSEVIEIGAVKLKKINGKLTVIDEFQQFIKPKKDTVDKKITSLTGITESDVRHAPSFIEATESFHSWIGSGVYFLCSWGPEDKWALINDAIYHDHPIEWLINHNDIQLSFSMLFENERGFRYGLKRALALLKIEQSGKQHRALDDAKNTAKIFIETFDKISLKKNDKSYQESKLLEPVKVVYKTEEDEEENIKNSPFALLADLQK</sequence>
<evidence type="ECO:0000256" key="3">
    <source>
        <dbReference type="ARBA" id="ARBA00022839"/>
    </source>
</evidence>
<dbReference type="InterPro" id="IPR036397">
    <property type="entry name" value="RNaseH_sf"/>
</dbReference>
<evidence type="ECO:0000259" key="4">
    <source>
        <dbReference type="SMART" id="SM00479"/>
    </source>
</evidence>
<proteinExistence type="predicted"/>
<dbReference type="GO" id="GO:0000175">
    <property type="term" value="F:3'-5'-RNA exonuclease activity"/>
    <property type="evidence" value="ECO:0007669"/>
    <property type="project" value="InterPro"/>
</dbReference>
<protein>
    <recommendedName>
        <fullName evidence="4">Exonuclease domain-containing protein</fullName>
    </recommendedName>
</protein>
<dbReference type="InterPro" id="IPR012337">
    <property type="entry name" value="RNaseH-like_sf"/>
</dbReference>
<evidence type="ECO:0000313" key="6">
    <source>
        <dbReference type="Proteomes" id="UP000217083"/>
    </source>
</evidence>
<gene>
    <name evidence="5" type="ORF">CIB95_08140</name>
</gene>
<dbReference type="SMART" id="SM00479">
    <property type="entry name" value="EXOIII"/>
    <property type="match status" value="1"/>
</dbReference>
<evidence type="ECO:0000256" key="2">
    <source>
        <dbReference type="ARBA" id="ARBA00022801"/>
    </source>
</evidence>
<dbReference type="InterPro" id="IPR047201">
    <property type="entry name" value="ERI-1_3'hExo-like"/>
</dbReference>